<dbReference type="EMBL" id="PDNB01000163">
    <property type="protein sequence ID" value="PGH02087.1"/>
    <property type="molecule type" value="Genomic_DNA"/>
</dbReference>
<dbReference type="Pfam" id="PF00069">
    <property type="entry name" value="Pkinase"/>
    <property type="match status" value="1"/>
</dbReference>
<evidence type="ECO:0000256" key="7">
    <source>
        <dbReference type="ARBA" id="ARBA00047899"/>
    </source>
</evidence>
<evidence type="ECO:0000256" key="3">
    <source>
        <dbReference type="ARBA" id="ARBA00022679"/>
    </source>
</evidence>
<dbReference type="EC" id="2.7.11.1" evidence="1"/>
<evidence type="ECO:0000256" key="6">
    <source>
        <dbReference type="ARBA" id="ARBA00022840"/>
    </source>
</evidence>
<dbReference type="OrthoDB" id="1668230at2759"/>
<evidence type="ECO:0000256" key="2">
    <source>
        <dbReference type="ARBA" id="ARBA00022527"/>
    </source>
</evidence>
<evidence type="ECO:0000313" key="10">
    <source>
        <dbReference type="EMBL" id="PGH02087.1"/>
    </source>
</evidence>
<proteinExistence type="predicted"/>
<dbReference type="PROSITE" id="PS50011">
    <property type="entry name" value="PROTEIN_KINASE_DOM"/>
    <property type="match status" value="1"/>
</dbReference>
<evidence type="ECO:0000256" key="5">
    <source>
        <dbReference type="ARBA" id="ARBA00022777"/>
    </source>
</evidence>
<dbReference type="SMART" id="SM00220">
    <property type="entry name" value="S_TKc"/>
    <property type="match status" value="1"/>
</dbReference>
<comment type="catalytic activity">
    <reaction evidence="8">
        <text>L-seryl-[protein] + ATP = O-phospho-L-seryl-[protein] + ADP + H(+)</text>
        <dbReference type="Rhea" id="RHEA:17989"/>
        <dbReference type="Rhea" id="RHEA-COMP:9863"/>
        <dbReference type="Rhea" id="RHEA-COMP:11604"/>
        <dbReference type="ChEBI" id="CHEBI:15378"/>
        <dbReference type="ChEBI" id="CHEBI:29999"/>
        <dbReference type="ChEBI" id="CHEBI:30616"/>
        <dbReference type="ChEBI" id="CHEBI:83421"/>
        <dbReference type="ChEBI" id="CHEBI:456216"/>
        <dbReference type="EC" id="2.7.11.1"/>
    </reaction>
</comment>
<comment type="catalytic activity">
    <reaction evidence="7">
        <text>L-threonyl-[protein] + ATP = O-phospho-L-threonyl-[protein] + ADP + H(+)</text>
        <dbReference type="Rhea" id="RHEA:46608"/>
        <dbReference type="Rhea" id="RHEA-COMP:11060"/>
        <dbReference type="Rhea" id="RHEA-COMP:11605"/>
        <dbReference type="ChEBI" id="CHEBI:15378"/>
        <dbReference type="ChEBI" id="CHEBI:30013"/>
        <dbReference type="ChEBI" id="CHEBI:30616"/>
        <dbReference type="ChEBI" id="CHEBI:61977"/>
        <dbReference type="ChEBI" id="CHEBI:456216"/>
        <dbReference type="EC" id="2.7.11.1"/>
    </reaction>
</comment>
<evidence type="ECO:0000313" key="11">
    <source>
        <dbReference type="Proteomes" id="UP000223968"/>
    </source>
</evidence>
<gene>
    <name evidence="10" type="ORF">AJ79_07724</name>
</gene>
<keyword evidence="6" id="KW-0067">ATP-binding</keyword>
<evidence type="ECO:0000256" key="8">
    <source>
        <dbReference type="ARBA" id="ARBA00048679"/>
    </source>
</evidence>
<dbReference type="InterPro" id="IPR000719">
    <property type="entry name" value="Prot_kinase_dom"/>
</dbReference>
<evidence type="ECO:0000256" key="1">
    <source>
        <dbReference type="ARBA" id="ARBA00012513"/>
    </source>
</evidence>
<keyword evidence="2 10" id="KW-0723">Serine/threonine-protein kinase</keyword>
<dbReference type="PANTHER" id="PTHR24343">
    <property type="entry name" value="SERINE/THREONINE KINASE"/>
    <property type="match status" value="1"/>
</dbReference>
<keyword evidence="4" id="KW-0547">Nucleotide-binding</keyword>
<dbReference type="AlphaFoldDB" id="A0A2B7WZU4"/>
<dbReference type="STRING" id="1447875.A0A2B7WZU4"/>
<organism evidence="10 11">
    <name type="scientific">Helicocarpus griseus UAMH5409</name>
    <dbReference type="NCBI Taxonomy" id="1447875"/>
    <lineage>
        <taxon>Eukaryota</taxon>
        <taxon>Fungi</taxon>
        <taxon>Dikarya</taxon>
        <taxon>Ascomycota</taxon>
        <taxon>Pezizomycotina</taxon>
        <taxon>Eurotiomycetes</taxon>
        <taxon>Eurotiomycetidae</taxon>
        <taxon>Onygenales</taxon>
        <taxon>Ajellomycetaceae</taxon>
        <taxon>Helicocarpus</taxon>
    </lineage>
</organism>
<protein>
    <recommendedName>
        <fullName evidence="1">non-specific serine/threonine protein kinase</fullName>
        <ecNumber evidence="1">2.7.11.1</ecNumber>
    </recommendedName>
</protein>
<keyword evidence="11" id="KW-1185">Reference proteome</keyword>
<dbReference type="Proteomes" id="UP000223968">
    <property type="component" value="Unassembled WGS sequence"/>
</dbReference>
<keyword evidence="3" id="KW-0808">Transferase</keyword>
<name>A0A2B7WZU4_9EURO</name>
<dbReference type="Gene3D" id="1.10.510.10">
    <property type="entry name" value="Transferase(Phosphotransferase) domain 1"/>
    <property type="match status" value="1"/>
</dbReference>
<reference evidence="10 11" key="1">
    <citation type="submission" date="2017-10" db="EMBL/GenBank/DDBJ databases">
        <title>Comparative genomics in systemic dimorphic fungi from Ajellomycetaceae.</title>
        <authorList>
            <person name="Munoz J.F."/>
            <person name="Mcewen J.G."/>
            <person name="Clay O.K."/>
            <person name="Cuomo C.A."/>
        </authorList>
    </citation>
    <scope>NUCLEOTIDE SEQUENCE [LARGE SCALE GENOMIC DNA]</scope>
    <source>
        <strain evidence="10 11">UAMH5409</strain>
    </source>
</reference>
<evidence type="ECO:0000259" key="9">
    <source>
        <dbReference type="PROSITE" id="PS50011"/>
    </source>
</evidence>
<dbReference type="InterPro" id="IPR011009">
    <property type="entry name" value="Kinase-like_dom_sf"/>
</dbReference>
<evidence type="ECO:0000256" key="4">
    <source>
        <dbReference type="ARBA" id="ARBA00022741"/>
    </source>
</evidence>
<dbReference type="SUPFAM" id="SSF56112">
    <property type="entry name" value="Protein kinase-like (PK-like)"/>
    <property type="match status" value="1"/>
</dbReference>
<comment type="caution">
    <text evidence="10">The sequence shown here is derived from an EMBL/GenBank/DDBJ whole genome shotgun (WGS) entry which is preliminary data.</text>
</comment>
<sequence length="305" mass="35373">MDFVYTDKLEKHTWVGGGACAYVYHVWPSIVVKTLRPGLRRNEKDEHPLLKDIAFYKSLNERARGGSISGKLIRVRHYEDPALIARWAQQLTSALEHLEKMGLCHNDLNTTNLLLDESFNLKLTDFGRANRIGQPLEWISAPWALRLNAGPLKGTFGLCCARTEQFAVGSLLYFMAYGHEPYDDIHLEPRELDREFQAMNFPQLNRHKVFDGLISACWHNVYPTMALVAFDFKRKTKDFASATEYKTIDRAKERKVCESLIRKGIMGPELALRFQPFWRRYLGKSMFIWHFLAGMSGKIRLWLWS</sequence>
<feature type="domain" description="Protein kinase" evidence="9">
    <location>
        <begin position="1"/>
        <end position="278"/>
    </location>
</feature>
<dbReference type="GO" id="GO:0005524">
    <property type="term" value="F:ATP binding"/>
    <property type="evidence" value="ECO:0007669"/>
    <property type="project" value="UniProtKB-KW"/>
</dbReference>
<accession>A0A2B7WZU4</accession>
<dbReference type="GO" id="GO:0004674">
    <property type="term" value="F:protein serine/threonine kinase activity"/>
    <property type="evidence" value="ECO:0007669"/>
    <property type="project" value="UniProtKB-KW"/>
</dbReference>
<keyword evidence="5 10" id="KW-0418">Kinase</keyword>